<feature type="non-terminal residue" evidence="1">
    <location>
        <position position="1"/>
    </location>
</feature>
<reference evidence="1 2" key="1">
    <citation type="submission" date="2016-10" db="EMBL/GenBank/DDBJ databases">
        <authorList>
            <person name="Varghese N."/>
            <person name="Submissions S."/>
        </authorList>
    </citation>
    <scope>NUCLEOTIDE SEQUENCE [LARGE SCALE GENOMIC DNA]</scope>
    <source>
        <strain evidence="1 2">DSM 29073</strain>
    </source>
</reference>
<comment type="caution">
    <text evidence="1">The sequence shown here is derived from an EMBL/GenBank/DDBJ whole genome shotgun (WGS) entry which is preliminary data.</text>
</comment>
<dbReference type="Proteomes" id="UP000236725">
    <property type="component" value="Unassembled WGS sequence"/>
</dbReference>
<dbReference type="AlphaFoldDB" id="A0A8G2F653"/>
<sequence>YEIVAGSSVMVLQAYKMAAATPVMVL</sequence>
<organism evidence="1 2">
    <name type="scientific">Parabacteroides chinchillae</name>
    <dbReference type="NCBI Taxonomy" id="871327"/>
    <lineage>
        <taxon>Bacteria</taxon>
        <taxon>Pseudomonadati</taxon>
        <taxon>Bacteroidota</taxon>
        <taxon>Bacteroidia</taxon>
        <taxon>Bacteroidales</taxon>
        <taxon>Tannerellaceae</taxon>
        <taxon>Parabacteroides</taxon>
    </lineage>
</organism>
<dbReference type="EMBL" id="FNVS01000022">
    <property type="protein sequence ID" value="SEG23565.1"/>
    <property type="molecule type" value="Genomic_DNA"/>
</dbReference>
<proteinExistence type="predicted"/>
<name>A0A8G2F653_9BACT</name>
<keyword evidence="2" id="KW-1185">Reference proteome</keyword>
<evidence type="ECO:0000313" key="2">
    <source>
        <dbReference type="Proteomes" id="UP000236725"/>
    </source>
</evidence>
<protein>
    <submittedName>
        <fullName evidence="1">Uncharacterized protein</fullName>
    </submittedName>
</protein>
<gene>
    <name evidence="1" type="ORF">SAMN05444001_12249</name>
</gene>
<evidence type="ECO:0000313" key="1">
    <source>
        <dbReference type="EMBL" id="SEG23565.1"/>
    </source>
</evidence>
<accession>A0A8G2F653</accession>